<dbReference type="STRING" id="366616.CG51_02500"/>
<keyword evidence="9" id="KW-1185">Reference proteome</keyword>
<evidence type="ECO:0000256" key="1">
    <source>
        <dbReference type="ARBA" id="ARBA00009437"/>
    </source>
</evidence>
<dbReference type="GO" id="GO:0003700">
    <property type="term" value="F:DNA-binding transcription factor activity"/>
    <property type="evidence" value="ECO:0007669"/>
    <property type="project" value="InterPro"/>
</dbReference>
<dbReference type="EMBL" id="NIPX01000023">
    <property type="protein sequence ID" value="OWJ82782.1"/>
    <property type="molecule type" value="Genomic_DNA"/>
</dbReference>
<dbReference type="PROSITE" id="PS50931">
    <property type="entry name" value="HTH_LYSR"/>
    <property type="match status" value="1"/>
</dbReference>
<dbReference type="EMBL" id="NIPV01000117">
    <property type="protein sequence ID" value="OWJ71080.1"/>
    <property type="molecule type" value="Genomic_DNA"/>
</dbReference>
<dbReference type="AlphaFoldDB" id="A0A212AMR6"/>
<evidence type="ECO:0000256" key="2">
    <source>
        <dbReference type="ARBA" id="ARBA00023015"/>
    </source>
</evidence>
<evidence type="ECO:0000256" key="3">
    <source>
        <dbReference type="ARBA" id="ARBA00023125"/>
    </source>
</evidence>
<sequence length="299" mass="32901">MIDKLEMFIALANERHFGRAAEAVGVTQPTLSSAIRQLEDILGVQLVRRGARFEALTPEGERVYARALVIVGDVRAMREEMRAARIGLSGELRIGVIPTALPMVHRLIAPYSERHPEVTFRILSRAATEIMEEIDRLELDAGINYTGDSKRHLEIPLYEEDYCLLVAADAEEAGRDSVSWAEVGRLPLCLLTTDMQNRRIIDRLLEAAGTPARPIVESNSTIVLASHVATGRWASVMPVLIAESLGTGRGLVVAIPIRRSRAGNPGRMVGLIVARRDPHSPTVNALLTEARTLVDRKLL</sequence>
<keyword evidence="3" id="KW-0238">DNA-binding</keyword>
<evidence type="ECO:0000256" key="4">
    <source>
        <dbReference type="ARBA" id="ARBA00023163"/>
    </source>
</evidence>
<comment type="caution">
    <text evidence="7">The sequence shown here is derived from an EMBL/GenBank/DDBJ whole genome shotgun (WGS) entry which is preliminary data.</text>
</comment>
<organism evidence="7 8">
    <name type="scientific">Haematobacter missouriensis</name>
    <dbReference type="NCBI Taxonomy" id="366616"/>
    <lineage>
        <taxon>Bacteria</taxon>
        <taxon>Pseudomonadati</taxon>
        <taxon>Pseudomonadota</taxon>
        <taxon>Alphaproteobacteria</taxon>
        <taxon>Rhodobacterales</taxon>
        <taxon>Paracoccaceae</taxon>
        <taxon>Haematobacter</taxon>
    </lineage>
</organism>
<dbReference type="Proteomes" id="UP000214673">
    <property type="component" value="Unassembled WGS sequence"/>
</dbReference>
<dbReference type="Pfam" id="PF03466">
    <property type="entry name" value="LysR_substrate"/>
    <property type="match status" value="1"/>
</dbReference>
<dbReference type="SUPFAM" id="SSF53850">
    <property type="entry name" value="Periplasmic binding protein-like II"/>
    <property type="match status" value="1"/>
</dbReference>
<comment type="similarity">
    <text evidence="1">Belongs to the LysR transcriptional regulatory family.</text>
</comment>
<dbReference type="PANTHER" id="PTHR30419">
    <property type="entry name" value="HTH-TYPE TRANSCRIPTIONAL REGULATOR YBHD"/>
    <property type="match status" value="1"/>
</dbReference>
<dbReference type="Gene3D" id="3.40.190.290">
    <property type="match status" value="1"/>
</dbReference>
<name>A0A212AMR6_9RHOB</name>
<proteinExistence type="inferred from homology"/>
<dbReference type="CDD" id="cd05466">
    <property type="entry name" value="PBP2_LTTR_substrate"/>
    <property type="match status" value="1"/>
</dbReference>
<dbReference type="PANTHER" id="PTHR30419:SF31">
    <property type="entry name" value="BLR3139 PROTEIN"/>
    <property type="match status" value="1"/>
</dbReference>
<gene>
    <name evidence="7" type="ORF">CDV52_12270</name>
    <name evidence="6" type="ORF">CDV53_19435</name>
</gene>
<keyword evidence="2" id="KW-0805">Transcription regulation</keyword>
<protein>
    <submittedName>
        <fullName evidence="7">LysR family transcriptional regulator</fullName>
    </submittedName>
</protein>
<accession>A0A212AMR6</accession>
<dbReference type="OrthoDB" id="9775392at2"/>
<dbReference type="InterPro" id="IPR036390">
    <property type="entry name" value="WH_DNA-bd_sf"/>
</dbReference>
<feature type="domain" description="HTH lysR-type" evidence="5">
    <location>
        <begin position="1"/>
        <end position="57"/>
    </location>
</feature>
<evidence type="ECO:0000313" key="7">
    <source>
        <dbReference type="EMBL" id="OWJ82782.1"/>
    </source>
</evidence>
<dbReference type="RefSeq" id="WP_035744553.1">
    <property type="nucleotide sequence ID" value="NZ_CALUEG010000014.1"/>
</dbReference>
<dbReference type="InterPro" id="IPR050950">
    <property type="entry name" value="HTH-type_LysR_regulators"/>
</dbReference>
<dbReference type="PRINTS" id="PR00039">
    <property type="entry name" value="HTHLYSR"/>
</dbReference>
<evidence type="ECO:0000313" key="9">
    <source>
        <dbReference type="Proteomes" id="UP000214673"/>
    </source>
</evidence>
<dbReference type="InterPro" id="IPR036388">
    <property type="entry name" value="WH-like_DNA-bd_sf"/>
</dbReference>
<dbReference type="Gene3D" id="1.10.10.10">
    <property type="entry name" value="Winged helix-like DNA-binding domain superfamily/Winged helix DNA-binding domain"/>
    <property type="match status" value="1"/>
</dbReference>
<dbReference type="SUPFAM" id="SSF46785">
    <property type="entry name" value="Winged helix' DNA-binding domain"/>
    <property type="match status" value="1"/>
</dbReference>
<dbReference type="Proteomes" id="UP000196640">
    <property type="component" value="Unassembled WGS sequence"/>
</dbReference>
<dbReference type="InterPro" id="IPR005119">
    <property type="entry name" value="LysR_subst-bd"/>
</dbReference>
<dbReference type="Pfam" id="PF00126">
    <property type="entry name" value="HTH_1"/>
    <property type="match status" value="1"/>
</dbReference>
<dbReference type="GO" id="GO:0005829">
    <property type="term" value="C:cytosol"/>
    <property type="evidence" value="ECO:0007669"/>
    <property type="project" value="TreeGrafter"/>
</dbReference>
<keyword evidence="4" id="KW-0804">Transcription</keyword>
<dbReference type="FunFam" id="1.10.10.10:FF:000001">
    <property type="entry name" value="LysR family transcriptional regulator"/>
    <property type="match status" value="1"/>
</dbReference>
<evidence type="ECO:0000313" key="8">
    <source>
        <dbReference type="Proteomes" id="UP000196640"/>
    </source>
</evidence>
<dbReference type="InterPro" id="IPR000847">
    <property type="entry name" value="LysR_HTH_N"/>
</dbReference>
<evidence type="ECO:0000313" key="6">
    <source>
        <dbReference type="EMBL" id="OWJ71080.1"/>
    </source>
</evidence>
<dbReference type="GO" id="GO:0003677">
    <property type="term" value="F:DNA binding"/>
    <property type="evidence" value="ECO:0007669"/>
    <property type="project" value="UniProtKB-KW"/>
</dbReference>
<evidence type="ECO:0000259" key="5">
    <source>
        <dbReference type="PROSITE" id="PS50931"/>
    </source>
</evidence>
<reference evidence="8 9" key="1">
    <citation type="submission" date="2016-11" db="EMBL/GenBank/DDBJ databases">
        <title>Comparison of Traditional DNA-DNA Hybridization with In Silico Genomic Analysis.</title>
        <authorList>
            <person name="Nicholson A.C."/>
            <person name="Sammons S."/>
            <person name="Humrighouse B.W."/>
            <person name="Graziano J."/>
            <person name="Lasker B."/>
            <person name="Whitney A.M."/>
            <person name="Mcquiston J.R."/>
        </authorList>
    </citation>
    <scope>NUCLEOTIDE SEQUENCE [LARGE SCALE GENOMIC DNA]</scope>
    <source>
        <strain evidence="6 9">H1892</strain>
        <strain evidence="7 8">H2381</strain>
    </source>
</reference>